<organism evidence="1 2">
    <name type="scientific">Mammaliicoccus fleurettii</name>
    <dbReference type="NCBI Taxonomy" id="150056"/>
    <lineage>
        <taxon>Bacteria</taxon>
        <taxon>Bacillati</taxon>
        <taxon>Bacillota</taxon>
        <taxon>Bacilli</taxon>
        <taxon>Bacillales</taxon>
        <taxon>Staphylococcaceae</taxon>
        <taxon>Mammaliicoccus</taxon>
    </lineage>
</organism>
<evidence type="ECO:0000313" key="1">
    <source>
        <dbReference type="EMBL" id="MBS3697785.1"/>
    </source>
</evidence>
<accession>A0ABS5MPD9</accession>
<comment type="caution">
    <text evidence="1">The sequence shown here is derived from an EMBL/GenBank/DDBJ whole genome shotgun (WGS) entry which is preliminary data.</text>
</comment>
<reference evidence="1 2" key="1">
    <citation type="submission" date="2021-05" db="EMBL/GenBank/DDBJ databases">
        <title>Staphylococcus fleurettii isolated from lake water in First Nation community in Manitoba, Canada.</title>
        <authorList>
            <person name="Bashar S."/>
            <person name="Murdock A."/>
            <person name="Patidar R."/>
            <person name="Golding G."/>
            <person name="Farenhorst A."/>
            <person name="Kumar A."/>
        </authorList>
    </citation>
    <scope>NUCLEOTIDE SEQUENCE [LARGE SCALE GENOMIC DNA]</scope>
    <source>
        <strain evidence="1 2">SF002</strain>
    </source>
</reference>
<evidence type="ECO:0000313" key="2">
    <source>
        <dbReference type="Proteomes" id="UP000681586"/>
    </source>
</evidence>
<dbReference type="InterPro" id="IPR025444">
    <property type="entry name" value="Monooxy_af470"/>
</dbReference>
<dbReference type="Pfam" id="PF13826">
    <property type="entry name" value="Monooxy_af470-like"/>
    <property type="match status" value="1"/>
</dbReference>
<dbReference type="Proteomes" id="UP000681586">
    <property type="component" value="Unassembled WGS sequence"/>
</dbReference>
<gene>
    <name evidence="1" type="ORF">JJQ58_09940</name>
</gene>
<sequence length="154" mass="17895">MNKGRFTVVPEKDITVFLIGVHINKPLQVHKWLPVILAMPAMLKELSNNKSLGCLSFEMFFKYKGVNIIQYWDSNESLLTYSKMPKHLKAWKRFSKQLKGNNAVGFYHETYNVKENNYENIYLNMPNFGLGKAVSPQEVTTRTHSAKQRLQVKQ</sequence>
<dbReference type="RefSeq" id="WP_203154048.1">
    <property type="nucleotide sequence ID" value="NZ_JAEPSA010000018.1"/>
</dbReference>
<proteinExistence type="predicted"/>
<dbReference type="EMBL" id="JAGXBM010000016">
    <property type="protein sequence ID" value="MBS3697785.1"/>
    <property type="molecule type" value="Genomic_DNA"/>
</dbReference>
<protein>
    <submittedName>
        <fullName evidence="1">DUF4188 domain-containing protein</fullName>
    </submittedName>
</protein>
<keyword evidence="2" id="KW-1185">Reference proteome</keyword>
<name>A0ABS5MPD9_9STAP</name>